<proteinExistence type="predicted"/>
<feature type="region of interest" description="Disordered" evidence="1">
    <location>
        <begin position="1"/>
        <end position="159"/>
    </location>
</feature>
<sequence length="200" mass="22302">MGRDREEDAEGRSITQSRPARGARAKAVAALQGAAEEEESDEDRPQTRLTRRARFRAAALSTQCPARNAGDVEADPPGTPVSEEAGPTSSLTRRLSTDDGVATDHASTLSSTPTPRLRTPVRPSTRTGRNDPTREQPDLRDCRTLYEREPPRNDGIRLRPVSELSPWNREQLEMLKRSERRRWSTILTLSHESHVDSLGE</sequence>
<organism evidence="2 3">
    <name type="scientific">Olpidium bornovanus</name>
    <dbReference type="NCBI Taxonomy" id="278681"/>
    <lineage>
        <taxon>Eukaryota</taxon>
        <taxon>Fungi</taxon>
        <taxon>Fungi incertae sedis</taxon>
        <taxon>Olpidiomycota</taxon>
        <taxon>Olpidiomycotina</taxon>
        <taxon>Olpidiomycetes</taxon>
        <taxon>Olpidiales</taxon>
        <taxon>Olpidiaceae</taxon>
        <taxon>Olpidium</taxon>
    </lineage>
</organism>
<reference evidence="2 3" key="1">
    <citation type="journal article" name="Sci. Rep.">
        <title>Genome-scale phylogenetic analyses confirm Olpidium as the closest living zoosporic fungus to the non-flagellated, terrestrial fungi.</title>
        <authorList>
            <person name="Chang Y."/>
            <person name="Rochon D."/>
            <person name="Sekimoto S."/>
            <person name="Wang Y."/>
            <person name="Chovatia M."/>
            <person name="Sandor L."/>
            <person name="Salamov A."/>
            <person name="Grigoriev I.V."/>
            <person name="Stajich J.E."/>
            <person name="Spatafora J.W."/>
        </authorList>
    </citation>
    <scope>NUCLEOTIDE SEQUENCE [LARGE SCALE GENOMIC DNA]</scope>
    <source>
        <strain evidence="2">S191</strain>
    </source>
</reference>
<dbReference type="Proteomes" id="UP000673691">
    <property type="component" value="Unassembled WGS sequence"/>
</dbReference>
<feature type="compositionally biased region" description="Basic and acidic residues" evidence="1">
    <location>
        <begin position="128"/>
        <end position="157"/>
    </location>
</feature>
<dbReference type="EMBL" id="JAEFCI010012838">
    <property type="protein sequence ID" value="KAG5455763.1"/>
    <property type="molecule type" value="Genomic_DNA"/>
</dbReference>
<evidence type="ECO:0000256" key="1">
    <source>
        <dbReference type="SAM" id="MobiDB-lite"/>
    </source>
</evidence>
<evidence type="ECO:0000313" key="3">
    <source>
        <dbReference type="Proteomes" id="UP000673691"/>
    </source>
</evidence>
<feature type="compositionally biased region" description="Low complexity" evidence="1">
    <location>
        <begin position="20"/>
        <end position="34"/>
    </location>
</feature>
<evidence type="ECO:0000313" key="2">
    <source>
        <dbReference type="EMBL" id="KAG5455763.1"/>
    </source>
</evidence>
<dbReference type="AlphaFoldDB" id="A0A8H7ZMQ1"/>
<keyword evidence="3" id="KW-1185">Reference proteome</keyword>
<protein>
    <submittedName>
        <fullName evidence="2">Uncharacterized protein</fullName>
    </submittedName>
</protein>
<gene>
    <name evidence="2" type="ORF">BJ554DRAFT_4709</name>
</gene>
<feature type="compositionally biased region" description="Low complexity" evidence="1">
    <location>
        <begin position="107"/>
        <end position="127"/>
    </location>
</feature>
<comment type="caution">
    <text evidence="2">The sequence shown here is derived from an EMBL/GenBank/DDBJ whole genome shotgun (WGS) entry which is preliminary data.</text>
</comment>
<name>A0A8H7ZMQ1_9FUNG</name>
<accession>A0A8H7ZMQ1</accession>